<evidence type="ECO:0000256" key="3">
    <source>
        <dbReference type="ARBA" id="ARBA00023125"/>
    </source>
</evidence>
<dbReference type="RefSeq" id="WP_130958262.1">
    <property type="nucleotide sequence ID" value="NZ_JBHSHA010000014.1"/>
</dbReference>
<evidence type="ECO:0000313" key="7">
    <source>
        <dbReference type="Proteomes" id="UP000292919"/>
    </source>
</evidence>
<reference evidence="6 7" key="1">
    <citation type="submission" date="2018-12" db="EMBL/GenBank/DDBJ databases">
        <title>First genome draft of Desulfovibrio legallis sp. nov.</title>
        <authorList>
            <person name="Ben Dhia O."/>
            <person name="Najjari A."/>
            <person name="Ferjani R."/>
            <person name="Fhoula I."/>
            <person name="Fardeau M.-L."/>
            <person name="Boudabbous A."/>
            <person name="Ouzari H.I."/>
        </authorList>
    </citation>
    <scope>NUCLEOTIDE SEQUENCE [LARGE SCALE GENOMIC DNA]</scope>
    <source>
        <strain evidence="6 7">H1T</strain>
    </source>
</reference>
<dbReference type="InterPro" id="IPR036390">
    <property type="entry name" value="WH_DNA-bd_sf"/>
</dbReference>
<dbReference type="PANTHER" id="PTHR30346:SF28">
    <property type="entry name" value="HTH-TYPE TRANSCRIPTIONAL REGULATOR CYNR"/>
    <property type="match status" value="1"/>
</dbReference>
<keyword evidence="4" id="KW-0804">Transcription</keyword>
<gene>
    <name evidence="6" type="ORF">EB812_10425</name>
</gene>
<dbReference type="CDD" id="cd08414">
    <property type="entry name" value="PBP2_LTTR_aromatics_like"/>
    <property type="match status" value="1"/>
</dbReference>
<comment type="similarity">
    <text evidence="1">Belongs to the LysR transcriptional regulatory family.</text>
</comment>
<dbReference type="SUPFAM" id="SSF46785">
    <property type="entry name" value="Winged helix' DNA-binding domain"/>
    <property type="match status" value="1"/>
</dbReference>
<dbReference type="GO" id="GO:0032993">
    <property type="term" value="C:protein-DNA complex"/>
    <property type="evidence" value="ECO:0007669"/>
    <property type="project" value="TreeGrafter"/>
</dbReference>
<dbReference type="InterPro" id="IPR036388">
    <property type="entry name" value="WH-like_DNA-bd_sf"/>
</dbReference>
<keyword evidence="7" id="KW-1185">Reference proteome</keyword>
<dbReference type="Pfam" id="PF03466">
    <property type="entry name" value="LysR_substrate"/>
    <property type="match status" value="1"/>
</dbReference>
<organism evidence="6 7">
    <name type="scientific">Desulfovibrio legallii</name>
    <dbReference type="NCBI Taxonomy" id="571438"/>
    <lineage>
        <taxon>Bacteria</taxon>
        <taxon>Pseudomonadati</taxon>
        <taxon>Thermodesulfobacteriota</taxon>
        <taxon>Desulfovibrionia</taxon>
        <taxon>Desulfovibrionales</taxon>
        <taxon>Desulfovibrionaceae</taxon>
        <taxon>Desulfovibrio</taxon>
    </lineage>
</organism>
<evidence type="ECO:0000259" key="5">
    <source>
        <dbReference type="PROSITE" id="PS50931"/>
    </source>
</evidence>
<evidence type="ECO:0000256" key="1">
    <source>
        <dbReference type="ARBA" id="ARBA00009437"/>
    </source>
</evidence>
<name>A0A6H3FCE8_9BACT</name>
<dbReference type="AlphaFoldDB" id="A0A6H3FCE8"/>
<accession>A0A6H3FCE8</accession>
<dbReference type="Proteomes" id="UP000292919">
    <property type="component" value="Unassembled WGS sequence"/>
</dbReference>
<dbReference type="Pfam" id="PF00126">
    <property type="entry name" value="HTH_1"/>
    <property type="match status" value="1"/>
</dbReference>
<dbReference type="GO" id="GO:0003700">
    <property type="term" value="F:DNA-binding transcription factor activity"/>
    <property type="evidence" value="ECO:0007669"/>
    <property type="project" value="InterPro"/>
</dbReference>
<dbReference type="PROSITE" id="PS50931">
    <property type="entry name" value="HTH_LYSR"/>
    <property type="match status" value="1"/>
</dbReference>
<dbReference type="PANTHER" id="PTHR30346">
    <property type="entry name" value="TRANSCRIPTIONAL DUAL REGULATOR HCAR-RELATED"/>
    <property type="match status" value="1"/>
</dbReference>
<dbReference type="PRINTS" id="PR00039">
    <property type="entry name" value="HTHLYSR"/>
</dbReference>
<feature type="domain" description="HTH lysR-type" evidence="5">
    <location>
        <begin position="1"/>
        <end position="58"/>
    </location>
</feature>
<keyword evidence="2" id="KW-0805">Transcription regulation</keyword>
<keyword evidence="3" id="KW-0238">DNA-binding</keyword>
<dbReference type="EMBL" id="SIXC01000014">
    <property type="protein sequence ID" value="TBH78624.1"/>
    <property type="molecule type" value="Genomic_DNA"/>
</dbReference>
<dbReference type="Gene3D" id="1.10.10.10">
    <property type="entry name" value="Winged helix-like DNA-binding domain superfamily/Winged helix DNA-binding domain"/>
    <property type="match status" value="1"/>
</dbReference>
<evidence type="ECO:0000256" key="2">
    <source>
        <dbReference type="ARBA" id="ARBA00023015"/>
    </source>
</evidence>
<comment type="caution">
    <text evidence="6">The sequence shown here is derived from an EMBL/GenBank/DDBJ whole genome shotgun (WGS) entry which is preliminary data.</text>
</comment>
<evidence type="ECO:0000256" key="4">
    <source>
        <dbReference type="ARBA" id="ARBA00023163"/>
    </source>
</evidence>
<dbReference type="Gene3D" id="3.40.190.10">
    <property type="entry name" value="Periplasmic binding protein-like II"/>
    <property type="match status" value="2"/>
</dbReference>
<protein>
    <submittedName>
        <fullName evidence="6">LysR family transcriptional regulator</fullName>
    </submittedName>
</protein>
<dbReference type="SUPFAM" id="SSF53850">
    <property type="entry name" value="Periplasmic binding protein-like II"/>
    <property type="match status" value="1"/>
</dbReference>
<dbReference type="InterPro" id="IPR000847">
    <property type="entry name" value="LysR_HTH_N"/>
</dbReference>
<evidence type="ECO:0000313" key="6">
    <source>
        <dbReference type="EMBL" id="TBH78624.1"/>
    </source>
</evidence>
<proteinExistence type="inferred from homology"/>
<sequence>MELKHLRYFLTVAAERSVSRASLQLNVSQPSVSRVIHELEDEISIPLFYRTSSGMTLTSSGEKFFMYANRVLSIMNEAKFEICKIERSNSIINVGFCSSIYIFEIIEKLKYVGYNVKNLRFFEFNSMKQIAAVKDKLLDLAIIRYADDFSFPDLECLPFFNNEIFAVVPASHRLSGKKSIYLRELKDEKFVVLKRDVHENMNKLLCDACAVSGFSPDITFCANGFMSALATIATGVCVGLLPRNIANAAIPGYVYLPINGGNYCVESACVYRRNEKNASVIELAEKIKLCYSNEICKQCEG</sequence>
<dbReference type="GO" id="GO:0003677">
    <property type="term" value="F:DNA binding"/>
    <property type="evidence" value="ECO:0007669"/>
    <property type="project" value="UniProtKB-KW"/>
</dbReference>
<dbReference type="FunFam" id="1.10.10.10:FF:000001">
    <property type="entry name" value="LysR family transcriptional regulator"/>
    <property type="match status" value="1"/>
</dbReference>
<dbReference type="InterPro" id="IPR005119">
    <property type="entry name" value="LysR_subst-bd"/>
</dbReference>